<sequence>MKPSKLRKGKGSSRTYNNFRYYLPSILAILLVILSVGLYLIPFVPPQVATQQRRMDIESSEPFETVDLEETQKQELRSDVRDAVEKDGYFIHVITEGDREQIPIIGDTILVSYQIFDLSGQSVGQTVPPFEVTLGESELIPCLERAALRMGMAEQVSLACKISLVYPNPEEIPEQLQTSDVVIIGFAINSIGLRNDEM</sequence>
<evidence type="ECO:0000313" key="2">
    <source>
        <dbReference type="EMBL" id="CAD8823545.1"/>
    </source>
</evidence>
<dbReference type="InterPro" id="IPR046357">
    <property type="entry name" value="PPIase_dom_sf"/>
</dbReference>
<keyword evidence="1" id="KW-0472">Membrane</keyword>
<proteinExistence type="predicted"/>
<feature type="transmembrane region" description="Helical" evidence="1">
    <location>
        <begin position="21"/>
        <end position="44"/>
    </location>
</feature>
<evidence type="ECO:0000256" key="1">
    <source>
        <dbReference type="SAM" id="Phobius"/>
    </source>
</evidence>
<dbReference type="EMBL" id="HBFP01011024">
    <property type="protein sequence ID" value="CAD8823545.1"/>
    <property type="molecule type" value="Transcribed_RNA"/>
</dbReference>
<keyword evidence="1" id="KW-1133">Transmembrane helix</keyword>
<keyword evidence="1" id="KW-0812">Transmembrane</keyword>
<dbReference type="SUPFAM" id="SSF54534">
    <property type="entry name" value="FKBP-like"/>
    <property type="match status" value="1"/>
</dbReference>
<protein>
    <submittedName>
        <fullName evidence="2">Uncharacterized protein</fullName>
    </submittedName>
</protein>
<name>A0A7S0ZJH2_9RHOD</name>
<dbReference type="Gene3D" id="3.10.50.40">
    <property type="match status" value="1"/>
</dbReference>
<organism evidence="2">
    <name type="scientific">Timspurckia oligopyrenoides</name>
    <dbReference type="NCBI Taxonomy" id="708627"/>
    <lineage>
        <taxon>Eukaryota</taxon>
        <taxon>Rhodophyta</taxon>
        <taxon>Bangiophyceae</taxon>
        <taxon>Porphyridiales</taxon>
        <taxon>Porphyridiaceae</taxon>
        <taxon>Timspurckia</taxon>
    </lineage>
</organism>
<gene>
    <name evidence="2" type="ORF">TOLI1172_LOCUS7943</name>
</gene>
<reference evidence="2" key="1">
    <citation type="submission" date="2021-01" db="EMBL/GenBank/DDBJ databases">
        <authorList>
            <person name="Corre E."/>
            <person name="Pelletier E."/>
            <person name="Niang G."/>
            <person name="Scheremetjew M."/>
            <person name="Finn R."/>
            <person name="Kale V."/>
            <person name="Holt S."/>
            <person name="Cochrane G."/>
            <person name="Meng A."/>
            <person name="Brown T."/>
            <person name="Cohen L."/>
        </authorList>
    </citation>
    <scope>NUCLEOTIDE SEQUENCE</scope>
    <source>
        <strain evidence="2">CCMP3278</strain>
    </source>
</reference>
<accession>A0A7S0ZJH2</accession>
<dbReference type="AlphaFoldDB" id="A0A7S0ZJH2"/>
<dbReference type="GO" id="GO:0003755">
    <property type="term" value="F:peptidyl-prolyl cis-trans isomerase activity"/>
    <property type="evidence" value="ECO:0007669"/>
    <property type="project" value="InterPro"/>
</dbReference>